<keyword evidence="1" id="KW-1133">Transmembrane helix</keyword>
<name>A0A1M4UJD4_VIBGA</name>
<feature type="transmembrane region" description="Helical" evidence="1">
    <location>
        <begin position="970"/>
        <end position="989"/>
    </location>
</feature>
<dbReference type="EMBL" id="FQUH01000002">
    <property type="protein sequence ID" value="SHE56663.1"/>
    <property type="molecule type" value="Genomic_DNA"/>
</dbReference>
<evidence type="ECO:0000313" key="3">
    <source>
        <dbReference type="Proteomes" id="UP000184159"/>
    </source>
</evidence>
<dbReference type="Proteomes" id="UP000184159">
    <property type="component" value="Unassembled WGS sequence"/>
</dbReference>
<protein>
    <submittedName>
        <fullName evidence="2">Uncharacterized protein</fullName>
    </submittedName>
</protein>
<keyword evidence="1" id="KW-0812">Transmembrane</keyword>
<keyword evidence="1" id="KW-0472">Membrane</keyword>
<keyword evidence="3" id="KW-1185">Reference proteome</keyword>
<reference evidence="3" key="1">
    <citation type="submission" date="2016-11" db="EMBL/GenBank/DDBJ databases">
        <authorList>
            <person name="Varghese N."/>
            <person name="Submissions S."/>
        </authorList>
    </citation>
    <scope>NUCLEOTIDE SEQUENCE [LARGE SCALE GENOMIC DNA]</scope>
    <source>
        <strain evidence="3">DSM 21264</strain>
    </source>
</reference>
<dbReference type="AlphaFoldDB" id="A0A1M4UJD4"/>
<proteinExistence type="predicted"/>
<evidence type="ECO:0000313" key="2">
    <source>
        <dbReference type="EMBL" id="SHE56663.1"/>
    </source>
</evidence>
<organism evidence="2 3">
    <name type="scientific">Vibrio gazogenes DSM 21264 = NBRC 103151</name>
    <dbReference type="NCBI Taxonomy" id="1123492"/>
    <lineage>
        <taxon>Bacteria</taxon>
        <taxon>Pseudomonadati</taxon>
        <taxon>Pseudomonadota</taxon>
        <taxon>Gammaproteobacteria</taxon>
        <taxon>Vibrionales</taxon>
        <taxon>Vibrionaceae</taxon>
        <taxon>Vibrio</taxon>
    </lineage>
</organism>
<dbReference type="RefSeq" id="WP_072955133.1">
    <property type="nucleotide sequence ID" value="NZ_FQUH01000002.1"/>
</dbReference>
<feature type="transmembrane region" description="Helical" evidence="1">
    <location>
        <begin position="911"/>
        <end position="930"/>
    </location>
</feature>
<gene>
    <name evidence="2" type="ORF">SAMN02745781_00468</name>
</gene>
<evidence type="ECO:0000256" key="1">
    <source>
        <dbReference type="SAM" id="Phobius"/>
    </source>
</evidence>
<sequence>MNPRYTLIAPMDTLTGVDLFDIALTQAWPIQCFGVFDGWHASLNHCNLYPVEAETVTKLKEIRQKGWPGGGKDFAKFAHLNPQPASQFDISQLAETVYIANLPGEVFRQQLRQAGKTVIELQEAELESFAERFGVTLNPAQQARAIYHRDYLPGLTANGIAYGQKNSGSGDAADVLTISYHAIREQENNLEGTTELWSELTEPGEDKELWEICIRDLIDLDLVLAPEKYRPVLMSFLNEPFFCQTDDGGDYQKKASSFEPLSIKPKLVLYFQGEAALTTYLHASDFIEKGHRSAAQITTIEFVCHREQSAQLDTIIHDDQWRHLFTFTLNRGKYTTYFKATLKQRDTVNGPAVEKLVNHLLTMQLLYGRPLRHYGCTFFLPFEMKSESEVTLRSALKLRDYQSILRESDEKVDELTDIERTAYLYFDPEIRERIYNFSANPPTDKALLLEEYDVSQWQYWALTKVRNYDTLNQRIERKDAAIHADETLWQLRGEIKKVRLYKFYNDVLLLGVTVFNDFSELKKEDEGKNKGISCFTDDDHWWLSLIFSDDETFAHIQNTFAGRWLEYTQKIREIHPGFALRGHDIKDDKAHFQYRLVAADDGGCERDAKDKKTLCKRVALYHELYEQGQNKLPDDIEALFNSFFETDKQREKRHPLIDNRMFVNVSYAQAGQPNLHRQGEQRLRDFLALAAYVDSKTQTIDPHETRAYDQKFTDKLLAAQTYTRWGDFGSLYVYTDYSNVYVGHGFYFSDVIGPEHVFYNYERMLVFALFYHMSLHHYSRKISEASHLLLEKNGSGLNAQHLDKFQSIKRDFIQFTNYFWFEKLTEQIQGKEIFALQVNGLQLKKEYQLIEQEIETTDQFVLARHESRQTEAGLRFTRIAGVLTVGLFISEGGKLMLEGMKASMDSTSLSAHYQLFGYLLWTGIFIYGMYEWISWRMLLPHWETCWKKTCSLLKKGYVGLRKSRCFTTKGISQIIVGFLGLGILLSPPFRQQLHTWLLCLWQLLQ</sequence>
<accession>A0A1M4UJD4</accession>